<dbReference type="Proteomes" id="UP001612415">
    <property type="component" value="Unassembled WGS sequence"/>
</dbReference>
<gene>
    <name evidence="1" type="ORF">ACIA8P_46535</name>
</gene>
<comment type="caution">
    <text evidence="1">The sequence shown here is derived from an EMBL/GenBank/DDBJ whole genome shotgun (WGS) entry which is preliminary data.</text>
</comment>
<reference evidence="1 2" key="1">
    <citation type="submission" date="2024-10" db="EMBL/GenBank/DDBJ databases">
        <title>The Natural Products Discovery Center: Release of the First 8490 Sequenced Strains for Exploring Actinobacteria Biosynthetic Diversity.</title>
        <authorList>
            <person name="Kalkreuter E."/>
            <person name="Kautsar S.A."/>
            <person name="Yang D."/>
            <person name="Bader C.D."/>
            <person name="Teijaro C.N."/>
            <person name="Fluegel L."/>
            <person name="Davis C.M."/>
            <person name="Simpson J.R."/>
            <person name="Lauterbach L."/>
            <person name="Steele A.D."/>
            <person name="Gui C."/>
            <person name="Meng S."/>
            <person name="Li G."/>
            <person name="Viehrig K."/>
            <person name="Ye F."/>
            <person name="Su P."/>
            <person name="Kiefer A.F."/>
            <person name="Nichols A."/>
            <person name="Cepeda A.J."/>
            <person name="Yan W."/>
            <person name="Fan B."/>
            <person name="Jiang Y."/>
            <person name="Adhikari A."/>
            <person name="Zheng C.-J."/>
            <person name="Schuster L."/>
            <person name="Cowan T.M."/>
            <person name="Smanski M.J."/>
            <person name="Chevrette M.G."/>
            <person name="De Carvalho L.P.S."/>
            <person name="Shen B."/>
        </authorList>
    </citation>
    <scope>NUCLEOTIDE SEQUENCE [LARGE SCALE GENOMIC DNA]</scope>
    <source>
        <strain evidence="1 2">NPDC051599</strain>
    </source>
</reference>
<protein>
    <submittedName>
        <fullName evidence="1">Uncharacterized protein</fullName>
    </submittedName>
</protein>
<keyword evidence="2" id="KW-1185">Reference proteome</keyword>
<evidence type="ECO:0000313" key="1">
    <source>
        <dbReference type="EMBL" id="MFI5681933.1"/>
    </source>
</evidence>
<organism evidence="1 2">
    <name type="scientific">Streptomyces cellulosae</name>
    <dbReference type="NCBI Taxonomy" id="1968"/>
    <lineage>
        <taxon>Bacteria</taxon>
        <taxon>Bacillati</taxon>
        <taxon>Actinomycetota</taxon>
        <taxon>Actinomycetes</taxon>
        <taxon>Kitasatosporales</taxon>
        <taxon>Streptomycetaceae</taxon>
        <taxon>Streptomyces</taxon>
    </lineage>
</organism>
<name>A0ABW7YLJ7_STRCE</name>
<proteinExistence type="predicted"/>
<sequence length="62" mass="6909">MIRAKQEGQAPPDVREFDMEQLGSPYVLHTGIPGLVPLRGRLLALRAGVGYVLRSRLAPRRE</sequence>
<dbReference type="RefSeq" id="WP_398663002.1">
    <property type="nucleotide sequence ID" value="NZ_JBITDC010000035.1"/>
</dbReference>
<dbReference type="EMBL" id="JBITDC010000035">
    <property type="protein sequence ID" value="MFI5681933.1"/>
    <property type="molecule type" value="Genomic_DNA"/>
</dbReference>
<evidence type="ECO:0000313" key="2">
    <source>
        <dbReference type="Proteomes" id="UP001612415"/>
    </source>
</evidence>
<accession>A0ABW7YLJ7</accession>